<accession>A0A1T5F3S0</accession>
<dbReference type="EMBL" id="FUYZ01000005">
    <property type="protein sequence ID" value="SKB90823.1"/>
    <property type="molecule type" value="Genomic_DNA"/>
</dbReference>
<keyword evidence="1" id="KW-0812">Transmembrane</keyword>
<keyword evidence="1" id="KW-0472">Membrane</keyword>
<reference evidence="2 3" key="1">
    <citation type="submission" date="2017-02" db="EMBL/GenBank/DDBJ databases">
        <authorList>
            <person name="Peterson S.W."/>
        </authorList>
    </citation>
    <scope>NUCLEOTIDE SEQUENCE [LARGE SCALE GENOMIC DNA]</scope>
    <source>
        <strain evidence="2 3">DSM 22323</strain>
    </source>
</reference>
<feature type="transmembrane region" description="Helical" evidence="1">
    <location>
        <begin position="32"/>
        <end position="50"/>
    </location>
</feature>
<evidence type="ECO:0008006" key="4">
    <source>
        <dbReference type="Google" id="ProtNLM"/>
    </source>
</evidence>
<dbReference type="Proteomes" id="UP000191112">
    <property type="component" value="Unassembled WGS sequence"/>
</dbReference>
<dbReference type="PROSITE" id="PS51257">
    <property type="entry name" value="PROKAR_LIPOPROTEIN"/>
    <property type="match status" value="1"/>
</dbReference>
<keyword evidence="3" id="KW-1185">Reference proteome</keyword>
<dbReference type="AlphaFoldDB" id="A0A1T5F3S0"/>
<name>A0A1T5F3S0_9FLAO</name>
<organism evidence="2 3">
    <name type="scientific">Soonwooa buanensis</name>
    <dbReference type="NCBI Taxonomy" id="619805"/>
    <lineage>
        <taxon>Bacteria</taxon>
        <taxon>Pseudomonadati</taxon>
        <taxon>Bacteroidota</taxon>
        <taxon>Flavobacteriia</taxon>
        <taxon>Flavobacteriales</taxon>
        <taxon>Weeksellaceae</taxon>
        <taxon>Chryseobacterium group</taxon>
        <taxon>Soonwooa</taxon>
    </lineage>
</organism>
<protein>
    <recommendedName>
        <fullName evidence="4">Phosphatidate cytidylyltransferase</fullName>
    </recommendedName>
</protein>
<evidence type="ECO:0000313" key="2">
    <source>
        <dbReference type="EMBL" id="SKB90823.1"/>
    </source>
</evidence>
<sequence length="57" mass="6320">MKKVSLGFFAVLVLSMLTSCEAVSTVFKAGMWWAFILMFAGIALIIWILSKFMGGKK</sequence>
<dbReference type="OrthoDB" id="1274696at2"/>
<proteinExistence type="predicted"/>
<dbReference type="RefSeq" id="WP_144038340.1">
    <property type="nucleotide sequence ID" value="NZ_FUYZ01000005.1"/>
</dbReference>
<evidence type="ECO:0000256" key="1">
    <source>
        <dbReference type="SAM" id="Phobius"/>
    </source>
</evidence>
<keyword evidence="1" id="KW-1133">Transmembrane helix</keyword>
<evidence type="ECO:0000313" key="3">
    <source>
        <dbReference type="Proteomes" id="UP000191112"/>
    </source>
</evidence>
<gene>
    <name evidence="2" type="ORF">SAMN05660477_01773</name>
</gene>